<feature type="domain" description="C2H2-type" evidence="3">
    <location>
        <begin position="214"/>
        <end position="236"/>
    </location>
</feature>
<dbReference type="InterPro" id="IPR013087">
    <property type="entry name" value="Znf_C2H2_type"/>
</dbReference>
<dbReference type="PROSITE" id="PS50157">
    <property type="entry name" value="ZINC_FINGER_C2H2_2"/>
    <property type="match status" value="2"/>
</dbReference>
<evidence type="ECO:0000256" key="2">
    <source>
        <dbReference type="SAM" id="MobiDB-lite"/>
    </source>
</evidence>
<dbReference type="Proteomes" id="UP000834106">
    <property type="component" value="Chromosome 14"/>
</dbReference>
<accession>A0AAD2E1I5</accession>
<feature type="compositionally biased region" description="Polar residues" evidence="2">
    <location>
        <begin position="320"/>
        <end position="330"/>
    </location>
</feature>
<keyword evidence="1" id="KW-0862">Zinc</keyword>
<dbReference type="SMART" id="SM00355">
    <property type="entry name" value="ZnF_C2H2"/>
    <property type="match status" value="3"/>
</dbReference>
<dbReference type="PANTHER" id="PTHR47068:SF3">
    <property type="entry name" value="ZINC FINGER PROTEIN ZAT1-LIKE"/>
    <property type="match status" value="1"/>
</dbReference>
<evidence type="ECO:0000256" key="1">
    <source>
        <dbReference type="PROSITE-ProRule" id="PRU00042"/>
    </source>
</evidence>
<sequence length="373" mass="41901">MVGNVNGGEEEKQESEGNFCKVCNKGFRCGGALGGHMRAHVIGDINNVEEKNSRNKLSEGNYKAKTSRYVDYQVSEEEKHKNKSMALIKMDNNYDDHDRYSVSSEEEDLANCLVMLSNKSCALSNKKEVIMAKQVEIKGMFQCKSCKKIFNSHQALGGHRASHKKVKGCFAAKLMDNPNSNIIEQDSIADMEDDEVLATPEFRDSYSKKRSKVHECSVCRRVFSSGQALGGHKRCHWLTSTSVDNAFIPKFHEFQYDNSQQLYEKLAIAPASIPAQLDLNLPSRENITADDTISKYEDSTRLYLEQWGEGKVFDSITNQNQHKIQGTNPVTIPDGRNSENTSEIKLKDLRETNLDGESSSWLQVGIASTTDIY</sequence>
<proteinExistence type="predicted"/>
<dbReference type="SUPFAM" id="SSF57667">
    <property type="entry name" value="beta-beta-alpha zinc fingers"/>
    <property type="match status" value="1"/>
</dbReference>
<dbReference type="PROSITE" id="PS00028">
    <property type="entry name" value="ZINC_FINGER_C2H2_1"/>
    <property type="match status" value="3"/>
</dbReference>
<feature type="region of interest" description="Disordered" evidence="2">
    <location>
        <begin position="320"/>
        <end position="339"/>
    </location>
</feature>
<keyword evidence="1" id="KW-0479">Metal-binding</keyword>
<name>A0AAD2E1I5_9LAMI</name>
<dbReference type="PANTHER" id="PTHR47068">
    <property type="entry name" value="OS02G0659100 PROTEIN"/>
    <property type="match status" value="1"/>
</dbReference>
<dbReference type="AlphaFoldDB" id="A0AAD2E1I5"/>
<dbReference type="Pfam" id="PF13912">
    <property type="entry name" value="zf-C2H2_6"/>
    <property type="match status" value="3"/>
</dbReference>
<keyword evidence="1" id="KW-0863">Zinc-finger</keyword>
<gene>
    <name evidence="4" type="ORF">FPE_LOCUS22987</name>
</gene>
<dbReference type="Gene3D" id="3.30.160.60">
    <property type="entry name" value="Classic Zinc Finger"/>
    <property type="match status" value="1"/>
</dbReference>
<dbReference type="InterPro" id="IPR036236">
    <property type="entry name" value="Znf_C2H2_sf"/>
</dbReference>
<dbReference type="EMBL" id="OU503049">
    <property type="protein sequence ID" value="CAI9775557.1"/>
    <property type="molecule type" value="Genomic_DNA"/>
</dbReference>
<feature type="domain" description="C2H2-type" evidence="3">
    <location>
        <begin position="141"/>
        <end position="168"/>
    </location>
</feature>
<organism evidence="4 5">
    <name type="scientific">Fraxinus pennsylvanica</name>
    <dbReference type="NCBI Taxonomy" id="56036"/>
    <lineage>
        <taxon>Eukaryota</taxon>
        <taxon>Viridiplantae</taxon>
        <taxon>Streptophyta</taxon>
        <taxon>Embryophyta</taxon>
        <taxon>Tracheophyta</taxon>
        <taxon>Spermatophyta</taxon>
        <taxon>Magnoliopsida</taxon>
        <taxon>eudicotyledons</taxon>
        <taxon>Gunneridae</taxon>
        <taxon>Pentapetalae</taxon>
        <taxon>asterids</taxon>
        <taxon>lamiids</taxon>
        <taxon>Lamiales</taxon>
        <taxon>Oleaceae</taxon>
        <taxon>Oleeae</taxon>
        <taxon>Fraxinus</taxon>
    </lineage>
</organism>
<evidence type="ECO:0000313" key="5">
    <source>
        <dbReference type="Proteomes" id="UP000834106"/>
    </source>
</evidence>
<dbReference type="GO" id="GO:0008270">
    <property type="term" value="F:zinc ion binding"/>
    <property type="evidence" value="ECO:0007669"/>
    <property type="project" value="UniProtKB-KW"/>
</dbReference>
<protein>
    <recommendedName>
        <fullName evidence="3">C2H2-type domain-containing protein</fullName>
    </recommendedName>
</protein>
<reference evidence="4" key="1">
    <citation type="submission" date="2023-05" db="EMBL/GenBank/DDBJ databases">
        <authorList>
            <person name="Huff M."/>
        </authorList>
    </citation>
    <scope>NUCLEOTIDE SEQUENCE</scope>
</reference>
<keyword evidence="5" id="KW-1185">Reference proteome</keyword>
<evidence type="ECO:0000259" key="3">
    <source>
        <dbReference type="PROSITE" id="PS50157"/>
    </source>
</evidence>
<evidence type="ECO:0000313" key="4">
    <source>
        <dbReference type="EMBL" id="CAI9775557.1"/>
    </source>
</evidence>